<evidence type="ECO:0000313" key="5">
    <source>
        <dbReference type="EMBL" id="CAB4181729.1"/>
    </source>
</evidence>
<gene>
    <name evidence="5" type="ORF">UFOVP1065_54</name>
    <name evidence="6" type="ORF">UFOVP1198_23</name>
    <name evidence="7" type="ORF">UFOVP1418_15</name>
    <name evidence="9" type="ORF">UFOVP1524_135</name>
    <name evidence="8" type="ORF">UFOVP1651_135</name>
    <name evidence="3" type="ORF">UFOVP908_113</name>
    <name evidence="4" type="ORF">UFOVP990_23</name>
</gene>
<evidence type="ECO:0000313" key="8">
    <source>
        <dbReference type="EMBL" id="CAB4222740.1"/>
    </source>
</evidence>
<dbReference type="EMBL" id="LR796945">
    <property type="protein sequence ID" value="CAB4176315.1"/>
    <property type="molecule type" value="Genomic_DNA"/>
</dbReference>
<dbReference type="GO" id="GO:0004519">
    <property type="term" value="F:endonuclease activity"/>
    <property type="evidence" value="ECO:0007669"/>
    <property type="project" value="UniProtKB-KW"/>
</dbReference>
<keyword evidence="5" id="KW-0540">Nuclease</keyword>
<protein>
    <submittedName>
        <fullName evidence="5">Endonuclease subunit</fullName>
    </submittedName>
</protein>
<feature type="coiled-coil region" evidence="1">
    <location>
        <begin position="209"/>
        <end position="243"/>
    </location>
</feature>
<organism evidence="5">
    <name type="scientific">uncultured Caudovirales phage</name>
    <dbReference type="NCBI Taxonomy" id="2100421"/>
    <lineage>
        <taxon>Viruses</taxon>
        <taxon>Duplodnaviria</taxon>
        <taxon>Heunggongvirae</taxon>
        <taxon>Uroviricota</taxon>
        <taxon>Caudoviricetes</taxon>
        <taxon>Peduoviridae</taxon>
        <taxon>Maltschvirus</taxon>
        <taxon>Maltschvirus maltsch</taxon>
    </lineage>
</organism>
<proteinExistence type="predicted"/>
<evidence type="ECO:0000259" key="2">
    <source>
        <dbReference type="Pfam" id="PF02463"/>
    </source>
</evidence>
<keyword evidence="1" id="KW-0175">Coiled coil</keyword>
<dbReference type="EMBL" id="LR797157">
    <property type="protein sequence ID" value="CAB4189953.1"/>
    <property type="molecule type" value="Genomic_DNA"/>
</dbReference>
<evidence type="ECO:0000313" key="6">
    <source>
        <dbReference type="EMBL" id="CAB4189953.1"/>
    </source>
</evidence>
<evidence type="ECO:0000313" key="7">
    <source>
        <dbReference type="EMBL" id="CAB4210465.1"/>
    </source>
</evidence>
<evidence type="ECO:0000313" key="9">
    <source>
        <dbReference type="EMBL" id="CAB5227757.1"/>
    </source>
</evidence>
<dbReference type="EMBL" id="LR797021">
    <property type="protein sequence ID" value="CAB4181729.1"/>
    <property type="molecule type" value="Genomic_DNA"/>
</dbReference>
<dbReference type="PANTHER" id="PTHR32114:SF2">
    <property type="entry name" value="ABC TRANSPORTER ABCH.3"/>
    <property type="match status" value="1"/>
</dbReference>
<feature type="domain" description="RecF/RecN/SMC N-terminal" evidence="2">
    <location>
        <begin position="7"/>
        <end position="562"/>
    </location>
</feature>
<name>A0A6J5QBN2_9CAUD</name>
<dbReference type="Pfam" id="PF02463">
    <property type="entry name" value="SMC_N"/>
    <property type="match status" value="1"/>
</dbReference>
<dbReference type="EMBL" id="LR796860">
    <property type="protein sequence ID" value="CAB4170666.1"/>
    <property type="molecule type" value="Genomic_DNA"/>
</dbReference>
<dbReference type="EMBL" id="LR797369">
    <property type="protein sequence ID" value="CAB4210465.1"/>
    <property type="molecule type" value="Genomic_DNA"/>
</dbReference>
<dbReference type="InterPro" id="IPR003395">
    <property type="entry name" value="RecF/RecN/SMC_N"/>
</dbReference>
<evidence type="ECO:0000256" key="1">
    <source>
        <dbReference type="SAM" id="Coils"/>
    </source>
</evidence>
<reference evidence="5" key="1">
    <citation type="submission" date="2020-05" db="EMBL/GenBank/DDBJ databases">
        <authorList>
            <person name="Chiriac C."/>
            <person name="Salcher M."/>
            <person name="Ghai R."/>
            <person name="Kavagutti S V."/>
        </authorList>
    </citation>
    <scope>NUCLEOTIDE SEQUENCE</scope>
</reference>
<dbReference type="PANTHER" id="PTHR32114">
    <property type="entry name" value="ABC TRANSPORTER ABCH.3"/>
    <property type="match status" value="1"/>
</dbReference>
<accession>A0A6J5QBN2</accession>
<dbReference type="Gene3D" id="3.40.50.300">
    <property type="entry name" value="P-loop containing nucleotide triphosphate hydrolases"/>
    <property type="match status" value="2"/>
</dbReference>
<dbReference type="EMBL" id="LR798378">
    <property type="protein sequence ID" value="CAB5227757.1"/>
    <property type="molecule type" value="Genomic_DNA"/>
</dbReference>
<sequence length="571" mass="65576">MIVFSVIRWKNFLSTGNIFTEIKLDEPSNALIIGENGAGKSTILDALTFALFGKAFRKINKPGLVNSVNEKNCVVEIEFATNGKQYKVIRGIKPNVFEIHCDGILLNQDSASRDYQEHLEKFILKMNYKSFTQIVILGTASFTPFMQMSPADRRTVIEDLLDIQIFSVMNVIAKQRLVSNKELLEKNRIELAGAEDKKVYIEKTIGSLKQNNEEKKATLQQSLQGHEEALDHTKTVIDELEYERDTILNEVTEHSPLKERHRKLIAYQSKMETNLSRHNKDKSFYCDNDNCPTCRQPIASDFKDGIVKETEEKIVELDSGLVKMAEEIDACITKITEIEHLLKKVDNIRNLITGQKSKVSTIVSMINEIEDQIEQLGHADKLLLDNQNELAVLQVFLDFLNSERARLLIDRKLIDTAVTLLKDGGIKTKIIKQYLPIINKLINKYLSQMGFFVNFNINESFEETIKSRYRDEFSYHNFSEGEKMRIDLALLFTWRSVAKMRNSVNTNLLILDEVFDGSLDGNGTDEFLKIMWSMIGDTNTFVISHKTDALFDKFQKVYRFEKRKNFSCLVA</sequence>
<evidence type="ECO:0000313" key="4">
    <source>
        <dbReference type="EMBL" id="CAB4176315.1"/>
    </source>
</evidence>
<dbReference type="SUPFAM" id="SSF75712">
    <property type="entry name" value="Rad50 coiled-coil Zn hook"/>
    <property type="match status" value="1"/>
</dbReference>
<evidence type="ECO:0000313" key="3">
    <source>
        <dbReference type="EMBL" id="CAB4170666.1"/>
    </source>
</evidence>
<keyword evidence="5" id="KW-0255">Endonuclease</keyword>
<dbReference type="SUPFAM" id="SSF52540">
    <property type="entry name" value="P-loop containing nucleoside triphosphate hydrolases"/>
    <property type="match status" value="1"/>
</dbReference>
<dbReference type="EMBL" id="LR797518">
    <property type="protein sequence ID" value="CAB4222740.1"/>
    <property type="molecule type" value="Genomic_DNA"/>
</dbReference>
<keyword evidence="5" id="KW-0378">Hydrolase</keyword>
<dbReference type="InterPro" id="IPR027417">
    <property type="entry name" value="P-loop_NTPase"/>
</dbReference>